<protein>
    <submittedName>
        <fullName evidence="1">Predicted protein</fullName>
    </submittedName>
</protein>
<name>E5AEE1_LEPMJ</name>
<keyword evidence="2" id="KW-1185">Reference proteome</keyword>
<reference evidence="2" key="1">
    <citation type="journal article" date="2011" name="Nat. Commun.">
        <title>Effector diversification within compartments of the Leptosphaeria maculans genome affected by Repeat-Induced Point mutations.</title>
        <authorList>
            <person name="Rouxel T."/>
            <person name="Grandaubert J."/>
            <person name="Hane J.K."/>
            <person name="Hoede C."/>
            <person name="van de Wouw A.P."/>
            <person name="Couloux A."/>
            <person name="Dominguez V."/>
            <person name="Anthouard V."/>
            <person name="Bally P."/>
            <person name="Bourras S."/>
            <person name="Cozijnsen A.J."/>
            <person name="Ciuffetti L.M."/>
            <person name="Degrave A."/>
            <person name="Dilmaghani A."/>
            <person name="Duret L."/>
            <person name="Fudal I."/>
            <person name="Goodwin S.B."/>
            <person name="Gout L."/>
            <person name="Glaser N."/>
            <person name="Linglin J."/>
            <person name="Kema G.H.J."/>
            <person name="Lapalu N."/>
            <person name="Lawrence C.B."/>
            <person name="May K."/>
            <person name="Meyer M."/>
            <person name="Ollivier B."/>
            <person name="Poulain J."/>
            <person name="Schoch C.L."/>
            <person name="Simon A."/>
            <person name="Spatafora J.W."/>
            <person name="Stachowiak A."/>
            <person name="Turgeon B.G."/>
            <person name="Tyler B.M."/>
            <person name="Vincent D."/>
            <person name="Weissenbach J."/>
            <person name="Amselem J."/>
            <person name="Quesneville H."/>
            <person name="Oliver R.P."/>
            <person name="Wincker P."/>
            <person name="Balesdent M.-H."/>
            <person name="Howlett B.J."/>
        </authorList>
    </citation>
    <scope>NUCLEOTIDE SEQUENCE [LARGE SCALE GENOMIC DNA]</scope>
    <source>
        <strain evidence="2">JN3 / isolate v23.1.3 / race Av1-4-5-6-7-8</strain>
    </source>
</reference>
<evidence type="ECO:0000313" key="2">
    <source>
        <dbReference type="Proteomes" id="UP000002668"/>
    </source>
</evidence>
<sequence>MHSMQGCSTITPCDDRTYADAERKTLFLTSEGAVSHDLWLQEERAMDEGGR</sequence>
<dbReference type="EMBL" id="FP929139">
    <property type="protein sequence ID" value="CBY01580.1"/>
    <property type="molecule type" value="Genomic_DNA"/>
</dbReference>
<gene>
    <name evidence="1" type="ORF">LEMA_uP003670.1</name>
</gene>
<dbReference type="AlphaFoldDB" id="E5AEE1"/>
<proteinExistence type="predicted"/>
<organism evidence="1 2">
    <name type="scientific">Leptosphaeria maculans (strain JN3 / isolate v23.1.3 / race Av1-4-5-6-7-8)</name>
    <name type="common">Blackleg fungus</name>
    <name type="synonym">Phoma lingam</name>
    <dbReference type="NCBI Taxonomy" id="985895"/>
    <lineage>
        <taxon>Eukaryota</taxon>
        <taxon>Fungi</taxon>
        <taxon>Dikarya</taxon>
        <taxon>Ascomycota</taxon>
        <taxon>Pezizomycotina</taxon>
        <taxon>Dothideomycetes</taxon>
        <taxon>Pleosporomycetidae</taxon>
        <taxon>Pleosporales</taxon>
        <taxon>Pleosporineae</taxon>
        <taxon>Leptosphaeriaceae</taxon>
        <taxon>Plenodomus</taxon>
        <taxon>Plenodomus lingam/Leptosphaeria maculans species complex</taxon>
    </lineage>
</organism>
<evidence type="ECO:0000313" key="1">
    <source>
        <dbReference type="EMBL" id="CBY01580.1"/>
    </source>
</evidence>
<dbReference type="VEuPathDB" id="FungiDB:LEMA_uP003670.1"/>
<accession>E5AEE1</accession>
<dbReference type="Proteomes" id="UP000002668">
    <property type="component" value="Genome"/>
</dbReference>
<dbReference type="InParanoid" id="E5AEE1"/>
<dbReference type="HOGENOM" id="CLU_3106863_0_0_1"/>